<dbReference type="InterPro" id="IPR037401">
    <property type="entry name" value="SnoaL-like"/>
</dbReference>
<dbReference type="InterPro" id="IPR032710">
    <property type="entry name" value="NTF2-like_dom_sf"/>
</dbReference>
<evidence type="ECO:0000259" key="1">
    <source>
        <dbReference type="Pfam" id="PF12680"/>
    </source>
</evidence>
<reference evidence="3" key="1">
    <citation type="journal article" date="2019" name="Int. J. Syst. Evol. Microbiol.">
        <title>The Global Catalogue of Microorganisms (GCM) 10K type strain sequencing project: providing services to taxonomists for standard genome sequencing and annotation.</title>
        <authorList>
            <consortium name="The Broad Institute Genomics Platform"/>
            <consortium name="The Broad Institute Genome Sequencing Center for Infectious Disease"/>
            <person name="Wu L."/>
            <person name="Ma J."/>
        </authorList>
    </citation>
    <scope>NUCLEOTIDE SEQUENCE [LARGE SCALE GENOMIC DNA]</scope>
    <source>
        <strain evidence="3">CGMCC 4.7641</strain>
    </source>
</reference>
<dbReference type="SUPFAM" id="SSF54427">
    <property type="entry name" value="NTF2-like"/>
    <property type="match status" value="1"/>
</dbReference>
<comment type="caution">
    <text evidence="2">The sequence shown here is derived from an EMBL/GenBank/DDBJ whole genome shotgun (WGS) entry which is preliminary data.</text>
</comment>
<protein>
    <submittedName>
        <fullName evidence="2">Nuclear transport factor 2 family protein</fullName>
    </submittedName>
</protein>
<evidence type="ECO:0000313" key="3">
    <source>
        <dbReference type="Proteomes" id="UP001597483"/>
    </source>
</evidence>
<dbReference type="Gene3D" id="3.10.450.50">
    <property type="match status" value="1"/>
</dbReference>
<keyword evidence="3" id="KW-1185">Reference proteome</keyword>
<dbReference type="Proteomes" id="UP001597483">
    <property type="component" value="Unassembled WGS sequence"/>
</dbReference>
<sequence>MDTLKRTDPERADPKEFIARFFTSFTDDLVHTEEDAAAVVDRYHTQDVVQIADGLRIDRGRLIAHCRPVRKNRPESRIEVHEAMADGDRIAARYTLHVRQRGKDLEIEVSFFGRFTSDGRMREAHLLTRSEKTSG</sequence>
<dbReference type="EMBL" id="JBHUKS010000037">
    <property type="protein sequence ID" value="MFD2474360.1"/>
    <property type="molecule type" value="Genomic_DNA"/>
</dbReference>
<evidence type="ECO:0000313" key="2">
    <source>
        <dbReference type="EMBL" id="MFD2474360.1"/>
    </source>
</evidence>
<feature type="domain" description="SnoaL-like" evidence="1">
    <location>
        <begin position="33"/>
        <end position="123"/>
    </location>
</feature>
<dbReference type="RefSeq" id="WP_378313576.1">
    <property type="nucleotide sequence ID" value="NZ_JBHUKS010000037.1"/>
</dbReference>
<dbReference type="Pfam" id="PF12680">
    <property type="entry name" value="SnoaL_2"/>
    <property type="match status" value="1"/>
</dbReference>
<gene>
    <name evidence="2" type="ORF">ACFSVL_43620</name>
</gene>
<organism evidence="2 3">
    <name type="scientific">Amycolatopsis silviterrae</name>
    <dbReference type="NCBI Taxonomy" id="1656914"/>
    <lineage>
        <taxon>Bacteria</taxon>
        <taxon>Bacillati</taxon>
        <taxon>Actinomycetota</taxon>
        <taxon>Actinomycetes</taxon>
        <taxon>Pseudonocardiales</taxon>
        <taxon>Pseudonocardiaceae</taxon>
        <taxon>Amycolatopsis</taxon>
    </lineage>
</organism>
<proteinExistence type="predicted"/>
<accession>A0ABW5HM82</accession>
<name>A0ABW5HM82_9PSEU</name>